<dbReference type="EMBL" id="GGEC01036858">
    <property type="protein sequence ID" value="MBX17342.1"/>
    <property type="molecule type" value="Transcribed_RNA"/>
</dbReference>
<protein>
    <submittedName>
        <fullName evidence="1">Uncharacterized protein</fullName>
    </submittedName>
</protein>
<evidence type="ECO:0000313" key="1">
    <source>
        <dbReference type="EMBL" id="MBX17342.1"/>
    </source>
</evidence>
<reference evidence="1" key="1">
    <citation type="submission" date="2018-02" db="EMBL/GenBank/DDBJ databases">
        <title>Rhizophora mucronata_Transcriptome.</title>
        <authorList>
            <person name="Meera S.P."/>
            <person name="Sreeshan A."/>
            <person name="Augustine A."/>
        </authorList>
    </citation>
    <scope>NUCLEOTIDE SEQUENCE</scope>
    <source>
        <tissue evidence="1">Leaf</tissue>
    </source>
</reference>
<name>A0A2P2LH88_RHIMU</name>
<dbReference type="AlphaFoldDB" id="A0A2P2LH88"/>
<accession>A0A2P2LH88</accession>
<organism evidence="1">
    <name type="scientific">Rhizophora mucronata</name>
    <name type="common">Asiatic mangrove</name>
    <dbReference type="NCBI Taxonomy" id="61149"/>
    <lineage>
        <taxon>Eukaryota</taxon>
        <taxon>Viridiplantae</taxon>
        <taxon>Streptophyta</taxon>
        <taxon>Embryophyta</taxon>
        <taxon>Tracheophyta</taxon>
        <taxon>Spermatophyta</taxon>
        <taxon>Magnoliopsida</taxon>
        <taxon>eudicotyledons</taxon>
        <taxon>Gunneridae</taxon>
        <taxon>Pentapetalae</taxon>
        <taxon>rosids</taxon>
        <taxon>fabids</taxon>
        <taxon>Malpighiales</taxon>
        <taxon>Rhizophoraceae</taxon>
        <taxon>Rhizophora</taxon>
    </lineage>
</organism>
<proteinExistence type="predicted"/>
<sequence length="24" mass="2705">MISLSKTLAFSLYIRVKKSSLDGF</sequence>